<evidence type="ECO:0000313" key="6">
    <source>
        <dbReference type="Proteomes" id="UP000265566"/>
    </source>
</evidence>
<dbReference type="SUPFAM" id="SSF81383">
    <property type="entry name" value="F-box domain"/>
    <property type="match status" value="1"/>
</dbReference>
<organism evidence="2 5">
    <name type="scientific">Medicago truncatula</name>
    <name type="common">Barrel medic</name>
    <name type="synonym">Medicago tribuloides</name>
    <dbReference type="NCBI Taxonomy" id="3880"/>
    <lineage>
        <taxon>Eukaryota</taxon>
        <taxon>Viridiplantae</taxon>
        <taxon>Streptophyta</taxon>
        <taxon>Embryophyta</taxon>
        <taxon>Tracheophyta</taxon>
        <taxon>Spermatophyta</taxon>
        <taxon>Magnoliopsida</taxon>
        <taxon>eudicotyledons</taxon>
        <taxon>Gunneridae</taxon>
        <taxon>Pentapetalae</taxon>
        <taxon>rosids</taxon>
        <taxon>fabids</taxon>
        <taxon>Fabales</taxon>
        <taxon>Fabaceae</taxon>
        <taxon>Papilionoideae</taxon>
        <taxon>50 kb inversion clade</taxon>
        <taxon>NPAAA clade</taxon>
        <taxon>Hologalegina</taxon>
        <taxon>IRL clade</taxon>
        <taxon>Trifolieae</taxon>
        <taxon>Medicago</taxon>
    </lineage>
</organism>
<feature type="domain" description="F-box" evidence="1">
    <location>
        <begin position="8"/>
        <end position="48"/>
    </location>
</feature>
<reference evidence="6" key="4">
    <citation type="journal article" date="2018" name="Nat. Plants">
        <title>Whole-genome landscape of Medicago truncatula symbiotic genes.</title>
        <authorList>
            <person name="Pecrix Y."/>
            <person name="Staton S.E."/>
            <person name="Sallet E."/>
            <person name="Lelandais-Briere C."/>
            <person name="Moreau S."/>
            <person name="Carrere S."/>
            <person name="Blein T."/>
            <person name="Jardinaud M.F."/>
            <person name="Latrasse D."/>
            <person name="Zouine M."/>
            <person name="Zahm M."/>
            <person name="Kreplak J."/>
            <person name="Mayjonade B."/>
            <person name="Satge C."/>
            <person name="Perez M."/>
            <person name="Cauet S."/>
            <person name="Marande W."/>
            <person name="Chantry-Darmon C."/>
            <person name="Lopez-Roques C."/>
            <person name="Bouchez O."/>
            <person name="Berard A."/>
            <person name="Debelle F."/>
            <person name="Munos S."/>
            <person name="Bendahmane A."/>
            <person name="Berges H."/>
            <person name="Niebel A."/>
            <person name="Buitink J."/>
            <person name="Frugier F."/>
            <person name="Benhamed M."/>
            <person name="Crespi M."/>
            <person name="Gouzy J."/>
            <person name="Gamas P."/>
        </authorList>
    </citation>
    <scope>NUCLEOTIDE SEQUENCE [LARGE SCALE GENOMIC DNA]</scope>
    <source>
        <strain evidence="6">cv. Jemalong A17</strain>
    </source>
</reference>
<evidence type="ECO:0000313" key="2">
    <source>
        <dbReference type="EMBL" id="KEH40494.1"/>
    </source>
</evidence>
<protein>
    <submittedName>
        <fullName evidence="2">F-box protein interaction domain protein</fullName>
    </submittedName>
    <submittedName>
        <fullName evidence="3">Putative F-box domain-containing protein</fullName>
    </submittedName>
</protein>
<dbReference type="PANTHER" id="PTHR31672:SF13">
    <property type="entry name" value="F-BOX PROTEIN CPR30-LIKE"/>
    <property type="match status" value="1"/>
</dbReference>
<dbReference type="EnsemblPlants" id="KEH40494">
    <property type="protein sequence ID" value="KEH40494"/>
    <property type="gene ID" value="MTR_1g029650"/>
</dbReference>
<dbReference type="OrthoDB" id="1894463at2759"/>
<reference evidence="4" key="3">
    <citation type="submission" date="2015-04" db="UniProtKB">
        <authorList>
            <consortium name="EnsemblPlants"/>
        </authorList>
    </citation>
    <scope>IDENTIFICATION</scope>
    <source>
        <strain evidence="4">cv. Jemalong A17</strain>
    </source>
</reference>
<dbReference type="InterPro" id="IPR017451">
    <property type="entry name" value="F-box-assoc_interact_dom"/>
</dbReference>
<dbReference type="EMBL" id="PSQE01000001">
    <property type="protein sequence ID" value="RHN77895.1"/>
    <property type="molecule type" value="Genomic_DNA"/>
</dbReference>
<evidence type="ECO:0000313" key="5">
    <source>
        <dbReference type="Proteomes" id="UP000002051"/>
    </source>
</evidence>
<evidence type="ECO:0000313" key="4">
    <source>
        <dbReference type="EnsemblPlants" id="KEH40494"/>
    </source>
</evidence>
<dbReference type="InterPro" id="IPR050796">
    <property type="entry name" value="SCF_F-box_component"/>
</dbReference>
<dbReference type="NCBIfam" id="TIGR01640">
    <property type="entry name" value="F_box_assoc_1"/>
    <property type="match status" value="1"/>
</dbReference>
<dbReference type="Proteomes" id="UP000002051">
    <property type="component" value="Unassembled WGS sequence"/>
</dbReference>
<reference evidence="2 5" key="2">
    <citation type="journal article" date="2014" name="BMC Genomics">
        <title>An improved genome release (version Mt4.0) for the model legume Medicago truncatula.</title>
        <authorList>
            <person name="Tang H."/>
            <person name="Krishnakumar V."/>
            <person name="Bidwell S."/>
            <person name="Rosen B."/>
            <person name="Chan A."/>
            <person name="Zhou S."/>
            <person name="Gentzbittel L."/>
            <person name="Childs K.L."/>
            <person name="Yandell M."/>
            <person name="Gundlach H."/>
            <person name="Mayer K.F."/>
            <person name="Schwartz D.C."/>
            <person name="Town C.D."/>
        </authorList>
    </citation>
    <scope>GENOME REANNOTATION</scope>
    <source>
        <strain evidence="2">A17</strain>
        <strain evidence="4 5">cv. Jemalong A17</strain>
    </source>
</reference>
<name>A0A072VEQ4_MEDTR</name>
<accession>A0A072VEQ4</accession>
<dbReference type="Pfam" id="PF00646">
    <property type="entry name" value="F-box"/>
    <property type="match status" value="1"/>
</dbReference>
<dbReference type="KEGG" id="mtr:25482444"/>
<dbReference type="PANTHER" id="PTHR31672">
    <property type="entry name" value="BNACNNG10540D PROTEIN"/>
    <property type="match status" value="1"/>
</dbReference>
<dbReference type="STRING" id="3880.A0A072VEQ4"/>
<dbReference type="Gramene" id="rna1399">
    <property type="protein sequence ID" value="RHN77895.1"/>
    <property type="gene ID" value="gene1399"/>
</dbReference>
<keyword evidence="5" id="KW-1185">Reference proteome</keyword>
<dbReference type="SMART" id="SM00256">
    <property type="entry name" value="FBOX"/>
    <property type="match status" value="1"/>
</dbReference>
<reference evidence="3" key="5">
    <citation type="journal article" date="2018" name="Nat. Plants">
        <title>Whole-genome landscape of Medicago truncatula symbiotic genes.</title>
        <authorList>
            <person name="Pecrix Y."/>
            <person name="Gamas P."/>
            <person name="Carrere S."/>
        </authorList>
    </citation>
    <scope>NUCLEOTIDE SEQUENCE</scope>
    <source>
        <tissue evidence="3">Leaves</tissue>
    </source>
</reference>
<dbReference type="Gene3D" id="1.20.1280.50">
    <property type="match status" value="1"/>
</dbReference>
<dbReference type="InterPro" id="IPR036047">
    <property type="entry name" value="F-box-like_dom_sf"/>
</dbReference>
<reference evidence="2 5" key="1">
    <citation type="journal article" date="2011" name="Nature">
        <title>The Medicago genome provides insight into the evolution of rhizobial symbioses.</title>
        <authorList>
            <person name="Young N.D."/>
            <person name="Debelle F."/>
            <person name="Oldroyd G.E."/>
            <person name="Geurts R."/>
            <person name="Cannon S.B."/>
            <person name="Udvardi M.K."/>
            <person name="Benedito V.A."/>
            <person name="Mayer K.F."/>
            <person name="Gouzy J."/>
            <person name="Schoof H."/>
            <person name="Van de Peer Y."/>
            <person name="Proost S."/>
            <person name="Cook D.R."/>
            <person name="Meyers B.C."/>
            <person name="Spannagl M."/>
            <person name="Cheung F."/>
            <person name="De Mita S."/>
            <person name="Krishnakumar V."/>
            <person name="Gundlach H."/>
            <person name="Zhou S."/>
            <person name="Mudge J."/>
            <person name="Bharti A.K."/>
            <person name="Murray J.D."/>
            <person name="Naoumkina M.A."/>
            <person name="Rosen B."/>
            <person name="Silverstein K.A."/>
            <person name="Tang H."/>
            <person name="Rombauts S."/>
            <person name="Zhao P.X."/>
            <person name="Zhou P."/>
            <person name="Barbe V."/>
            <person name="Bardou P."/>
            <person name="Bechner M."/>
            <person name="Bellec A."/>
            <person name="Berger A."/>
            <person name="Berges H."/>
            <person name="Bidwell S."/>
            <person name="Bisseling T."/>
            <person name="Choisne N."/>
            <person name="Couloux A."/>
            <person name="Denny R."/>
            <person name="Deshpande S."/>
            <person name="Dai X."/>
            <person name="Doyle J.J."/>
            <person name="Dudez A.M."/>
            <person name="Farmer A.D."/>
            <person name="Fouteau S."/>
            <person name="Franken C."/>
            <person name="Gibelin C."/>
            <person name="Gish J."/>
            <person name="Goldstein S."/>
            <person name="Gonzalez A.J."/>
            <person name="Green P.J."/>
            <person name="Hallab A."/>
            <person name="Hartog M."/>
            <person name="Hua A."/>
            <person name="Humphray S.J."/>
            <person name="Jeong D.H."/>
            <person name="Jing Y."/>
            <person name="Jocker A."/>
            <person name="Kenton S.M."/>
            <person name="Kim D.J."/>
            <person name="Klee K."/>
            <person name="Lai H."/>
            <person name="Lang C."/>
            <person name="Lin S."/>
            <person name="Macmil S.L."/>
            <person name="Magdelenat G."/>
            <person name="Matthews L."/>
            <person name="McCorrison J."/>
            <person name="Monaghan E.L."/>
            <person name="Mun J.H."/>
            <person name="Najar F.Z."/>
            <person name="Nicholson C."/>
            <person name="Noirot C."/>
            <person name="O'Bleness M."/>
            <person name="Paule C.R."/>
            <person name="Poulain J."/>
            <person name="Prion F."/>
            <person name="Qin B."/>
            <person name="Qu C."/>
            <person name="Retzel E.F."/>
            <person name="Riddle C."/>
            <person name="Sallet E."/>
            <person name="Samain S."/>
            <person name="Samson N."/>
            <person name="Sanders I."/>
            <person name="Saurat O."/>
            <person name="Scarpelli C."/>
            <person name="Schiex T."/>
            <person name="Segurens B."/>
            <person name="Severin A.J."/>
            <person name="Sherrier D.J."/>
            <person name="Shi R."/>
            <person name="Sims S."/>
            <person name="Singer S.R."/>
            <person name="Sinharoy S."/>
            <person name="Sterck L."/>
            <person name="Viollet A."/>
            <person name="Wang B.B."/>
            <person name="Wang K."/>
            <person name="Wang M."/>
            <person name="Wang X."/>
            <person name="Warfsmann J."/>
            <person name="Weissenbach J."/>
            <person name="White D.D."/>
            <person name="White J.D."/>
            <person name="Wiley G.B."/>
            <person name="Wincker P."/>
            <person name="Xing Y."/>
            <person name="Yang L."/>
            <person name="Yao Z."/>
            <person name="Ying F."/>
            <person name="Zhai J."/>
            <person name="Zhou L."/>
            <person name="Zuber A."/>
            <person name="Denarie J."/>
            <person name="Dixon R.A."/>
            <person name="May G.D."/>
            <person name="Schwartz D.C."/>
            <person name="Rogers J."/>
            <person name="Quetier F."/>
            <person name="Town C.D."/>
            <person name="Roe B.A."/>
        </authorList>
    </citation>
    <scope>NUCLEOTIDE SEQUENCE [LARGE SCALE GENOMIC DNA]</scope>
    <source>
        <strain evidence="2">A17</strain>
        <strain evidence="4 5">cv. Jemalong A17</strain>
    </source>
</reference>
<evidence type="ECO:0000259" key="1">
    <source>
        <dbReference type="SMART" id="SM00256"/>
    </source>
</evidence>
<dbReference type="HOGENOM" id="CLU_027176_0_1_1"/>
<dbReference type="CDD" id="cd22157">
    <property type="entry name" value="F-box_AtFBW1-like"/>
    <property type="match status" value="1"/>
</dbReference>
<evidence type="ECO:0000313" key="3">
    <source>
        <dbReference type="EMBL" id="RHN77895.1"/>
    </source>
</evidence>
<sequence>MPPSPAVLSEDLVAEVLSFLPVKSLVCFRCVSKSWKTLISEPTFVKLHLQKSQSQSLCTLITMHKDHILHGIYEVEDYSLVRYPINRIFENPSFTLVHDSHSHHLKMEGNPTFIVGSCNGLVLLVRKSKSIKDDHKSYCLRVWNPATWTSSDFFGHFRDIETFHFAFGCVNSTGSFKVVAFCFRKETMEVRVLNLDHGDYLWRNIETFPVVPYRVFESHEHVYLSGTLNRLSIPNETVEHSVIVSLDLETETYNQYMVPCGFDQVTHSYNTPTIGVLGGCLCFSFLHKETDFVVWQMKKFGIEDSWTQLLKISYHTLRIGYDFIISTLRSFFQLVPSLLSEDGDSMILESNLESLTVQTILYNMRDNTAKQTQIIASRTTIDNRNGDRVYWSHANDYVESLVPIP</sequence>
<dbReference type="InterPro" id="IPR001810">
    <property type="entry name" value="F-box_dom"/>
</dbReference>
<proteinExistence type="predicted"/>
<gene>
    <name evidence="4" type="primary">25482444</name>
    <name evidence="2" type="ordered locus">MTR_1g029650</name>
    <name evidence="3" type="ORF">MtrunA17_Chr1g0159651</name>
</gene>
<dbReference type="AlphaFoldDB" id="A0A072VEQ4"/>
<dbReference type="Proteomes" id="UP000265566">
    <property type="component" value="Chromosome 1"/>
</dbReference>
<dbReference type="InterPro" id="IPR013187">
    <property type="entry name" value="F-box-assoc_dom_typ3"/>
</dbReference>
<dbReference type="EMBL" id="CM001217">
    <property type="protein sequence ID" value="KEH40494.1"/>
    <property type="molecule type" value="Genomic_DNA"/>
</dbReference>
<dbReference type="Pfam" id="PF08268">
    <property type="entry name" value="FBA_3"/>
    <property type="match status" value="1"/>
</dbReference>